<feature type="transmembrane region" description="Helical" evidence="1">
    <location>
        <begin position="44"/>
        <end position="62"/>
    </location>
</feature>
<accession>A0A2N9LVU8</accession>
<dbReference type="Proteomes" id="UP000239735">
    <property type="component" value="Unassembled WGS sequence"/>
</dbReference>
<evidence type="ECO:0000313" key="3">
    <source>
        <dbReference type="Proteomes" id="UP000239735"/>
    </source>
</evidence>
<organism evidence="2 3">
    <name type="scientific">Candidatus Sulfuritelmatomonas gaucii</name>
    <dbReference type="NCBI Taxonomy" id="2043161"/>
    <lineage>
        <taxon>Bacteria</taxon>
        <taxon>Pseudomonadati</taxon>
        <taxon>Acidobacteriota</taxon>
        <taxon>Terriglobia</taxon>
        <taxon>Terriglobales</taxon>
        <taxon>Acidobacteriaceae</taxon>
        <taxon>Candidatus Sulfuritelmatomonas</taxon>
    </lineage>
</organism>
<reference evidence="3" key="1">
    <citation type="submission" date="2018-02" db="EMBL/GenBank/DDBJ databases">
        <authorList>
            <person name="Hausmann B."/>
        </authorList>
    </citation>
    <scope>NUCLEOTIDE SEQUENCE [LARGE SCALE GENOMIC DNA]</scope>
    <source>
        <strain evidence="3">Peat soil MAG SbA5</strain>
    </source>
</reference>
<keyword evidence="1" id="KW-0812">Transmembrane</keyword>
<protein>
    <submittedName>
        <fullName evidence="2">ATP synthase subunit b 3</fullName>
    </submittedName>
</protein>
<keyword evidence="1" id="KW-0472">Membrane</keyword>
<proteinExistence type="predicted"/>
<keyword evidence="1" id="KW-1133">Transmembrane helix</keyword>
<evidence type="ECO:0000313" key="2">
    <source>
        <dbReference type="EMBL" id="SPE27337.1"/>
    </source>
</evidence>
<name>A0A2N9LVU8_9BACT</name>
<evidence type="ECO:0000256" key="1">
    <source>
        <dbReference type="SAM" id="Phobius"/>
    </source>
</evidence>
<gene>
    <name evidence="2" type="ORF">SBA5_590044</name>
</gene>
<dbReference type="AlphaFoldDB" id="A0A2N9LVU8"/>
<sequence length="63" mass="6737">MPQDASTLPQLETAERNMRSEADAIVASVIEDAEVIHATLKASSIAQIVIALAAVVALLYFLR</sequence>
<dbReference type="EMBL" id="OKRB01000118">
    <property type="protein sequence ID" value="SPE27337.1"/>
    <property type="molecule type" value="Genomic_DNA"/>
</dbReference>